<feature type="region of interest" description="Disordered" evidence="1">
    <location>
        <begin position="1"/>
        <end position="58"/>
    </location>
</feature>
<evidence type="ECO:0000256" key="1">
    <source>
        <dbReference type="SAM" id="MobiDB-lite"/>
    </source>
</evidence>
<accession>A0A0U3MSR3</accession>
<dbReference type="Proteomes" id="UP000060699">
    <property type="component" value="Chromosome"/>
</dbReference>
<feature type="compositionally biased region" description="Low complexity" evidence="1">
    <location>
        <begin position="1"/>
        <end position="29"/>
    </location>
</feature>
<dbReference type="AlphaFoldDB" id="A0A0U3MSR3"/>
<protein>
    <submittedName>
        <fullName evidence="2">Uncharacterized protein</fullName>
    </submittedName>
</protein>
<evidence type="ECO:0000313" key="3">
    <source>
        <dbReference type="Proteomes" id="UP000060699"/>
    </source>
</evidence>
<reference evidence="2 3" key="1">
    <citation type="submission" date="2015-12" db="EMBL/GenBank/DDBJ databases">
        <title>Complete genome of Roseateles depolymerans KCTC 42856.</title>
        <authorList>
            <person name="Kim K.M."/>
        </authorList>
    </citation>
    <scope>NUCLEOTIDE SEQUENCE [LARGE SCALE GENOMIC DNA]</scope>
    <source>
        <strain evidence="2 3">KCTC 42856</strain>
    </source>
</reference>
<dbReference type="KEGG" id="rdp:RD2015_397"/>
<feature type="region of interest" description="Disordered" evidence="1">
    <location>
        <begin position="224"/>
        <end position="246"/>
    </location>
</feature>
<sequence>MHRVPPASWSSPGASSAASSSSSSSSRPDPSGPGGPGPSSASLPTGPSPQLPEADWSRQHAEVAEAILRVARSSADAPIHAPLFKLDPGTPPGQPSGPRAPAGSGGRGLPVLQRTLSMTPTLSAEDARRAGGASAATGPALLLIKCPEGSGPRITELMRLFKAHDVRHMITLGTMPRGILPRSTLFANGIAMQDDRGHSWLATSTAERPFTAGQASTLTFVDSTRPPAGTAAGTPATTPAVPAEQTRPAPLTVQRLSVSLLTPELLEPSALVTIIQWLRTYTKPGDRIAVLAAEPRDSRRDLPDDPALMLMGGQLAMMLALQQTPALSAELRQMHHSLSSESTQRTALLTVAAIDLNRLNPALLGTTLHLSAVLEAQQAWAELNARAAAPPAGGPFWMIPGRTVQGLGSAGPTAR</sequence>
<feature type="region of interest" description="Disordered" evidence="1">
    <location>
        <begin position="81"/>
        <end position="110"/>
    </location>
</feature>
<organism evidence="2 3">
    <name type="scientific">Roseateles depolymerans</name>
    <dbReference type="NCBI Taxonomy" id="76731"/>
    <lineage>
        <taxon>Bacteria</taxon>
        <taxon>Pseudomonadati</taxon>
        <taxon>Pseudomonadota</taxon>
        <taxon>Betaproteobacteria</taxon>
        <taxon>Burkholderiales</taxon>
        <taxon>Sphaerotilaceae</taxon>
        <taxon>Roseateles</taxon>
    </lineage>
</organism>
<keyword evidence="3" id="KW-1185">Reference proteome</keyword>
<name>A0A0U3MSR3_9BURK</name>
<gene>
    <name evidence="2" type="ORF">RD2015_397</name>
</gene>
<proteinExistence type="predicted"/>
<dbReference type="STRING" id="76731.RD2015_397"/>
<dbReference type="EMBL" id="CP013729">
    <property type="protein sequence ID" value="ALV04900.1"/>
    <property type="molecule type" value="Genomic_DNA"/>
</dbReference>
<feature type="compositionally biased region" description="Low complexity" evidence="1">
    <location>
        <begin position="224"/>
        <end position="243"/>
    </location>
</feature>
<evidence type="ECO:0000313" key="2">
    <source>
        <dbReference type="EMBL" id="ALV04900.1"/>
    </source>
</evidence>